<feature type="non-terminal residue" evidence="1">
    <location>
        <position position="250"/>
    </location>
</feature>
<protein>
    <recommendedName>
        <fullName evidence="2">DUF1501 domain-containing protein</fullName>
    </recommendedName>
</protein>
<name>A0A381VJQ1_9ZZZZ</name>
<dbReference type="Pfam" id="PF07394">
    <property type="entry name" value="DUF1501"/>
    <property type="match status" value="1"/>
</dbReference>
<evidence type="ECO:0000313" key="1">
    <source>
        <dbReference type="EMBL" id="SVA39887.1"/>
    </source>
</evidence>
<accession>A0A381VJQ1</accession>
<gene>
    <name evidence="1" type="ORF">METZ01_LOCUS92741</name>
</gene>
<proteinExistence type="predicted"/>
<sequence length="250" mass="27783">MFRRRDFLMTMSALPWLPGLLQGAPLLRKSNRSLIVLWMDGGMSHIDTFDGKPEARPDIRGELVSRESSLESVFVSEHLPRLAGIMDQCALVRSLTSPEGNHGRGSHYMLTGRRPSPVLEYPSIGSVLTPERLGDGNPIPSYVAIPDAHPYARQGFLPLTRGPFEVGGDPSKGDFRVRNMATSPQAQRALSLLQTVDALDGKPRSGSEQARDQFLSQARFMSLSPEARELFDLNRETPETRKRYGRKLLG</sequence>
<organism evidence="1">
    <name type="scientific">marine metagenome</name>
    <dbReference type="NCBI Taxonomy" id="408172"/>
    <lineage>
        <taxon>unclassified sequences</taxon>
        <taxon>metagenomes</taxon>
        <taxon>ecological metagenomes</taxon>
    </lineage>
</organism>
<reference evidence="1" key="1">
    <citation type="submission" date="2018-05" db="EMBL/GenBank/DDBJ databases">
        <authorList>
            <person name="Lanie J.A."/>
            <person name="Ng W.-L."/>
            <person name="Kazmierczak K.M."/>
            <person name="Andrzejewski T.M."/>
            <person name="Davidsen T.M."/>
            <person name="Wayne K.J."/>
            <person name="Tettelin H."/>
            <person name="Glass J.I."/>
            <person name="Rusch D."/>
            <person name="Podicherti R."/>
            <person name="Tsui H.-C.T."/>
            <person name="Winkler M.E."/>
        </authorList>
    </citation>
    <scope>NUCLEOTIDE SEQUENCE</scope>
</reference>
<dbReference type="EMBL" id="UINC01008873">
    <property type="protein sequence ID" value="SVA39887.1"/>
    <property type="molecule type" value="Genomic_DNA"/>
</dbReference>
<evidence type="ECO:0008006" key="2">
    <source>
        <dbReference type="Google" id="ProtNLM"/>
    </source>
</evidence>
<dbReference type="InterPro" id="IPR010869">
    <property type="entry name" value="DUF1501"/>
</dbReference>
<dbReference type="AlphaFoldDB" id="A0A381VJQ1"/>